<dbReference type="EMBL" id="KB007909">
    <property type="protein sequence ID" value="ELR20651.1"/>
    <property type="molecule type" value="Genomic_DNA"/>
</dbReference>
<reference evidence="2 3" key="1">
    <citation type="journal article" date="2013" name="Genome Biol.">
        <title>Genome of Acanthamoeba castellanii highlights extensive lateral gene transfer and early evolution of tyrosine kinase signaling.</title>
        <authorList>
            <person name="Clarke M."/>
            <person name="Lohan A.J."/>
            <person name="Liu B."/>
            <person name="Lagkouvardos I."/>
            <person name="Roy S."/>
            <person name="Zafar N."/>
            <person name="Bertelli C."/>
            <person name="Schilde C."/>
            <person name="Kianianmomeni A."/>
            <person name="Burglin T.R."/>
            <person name="Frech C."/>
            <person name="Turcotte B."/>
            <person name="Kopec K.O."/>
            <person name="Synnott J.M."/>
            <person name="Choo C."/>
            <person name="Paponov I."/>
            <person name="Finkler A."/>
            <person name="Soon Heng Tan C."/>
            <person name="Hutchins A.P."/>
            <person name="Weinmeier T."/>
            <person name="Rattei T."/>
            <person name="Chu J.S."/>
            <person name="Gimenez G."/>
            <person name="Irimia M."/>
            <person name="Rigden D.J."/>
            <person name="Fitzpatrick D.A."/>
            <person name="Lorenzo-Morales J."/>
            <person name="Bateman A."/>
            <person name="Chiu C.H."/>
            <person name="Tang P."/>
            <person name="Hegemann P."/>
            <person name="Fromm H."/>
            <person name="Raoult D."/>
            <person name="Greub G."/>
            <person name="Miranda-Saavedra D."/>
            <person name="Chen N."/>
            <person name="Nash P."/>
            <person name="Ginger M.L."/>
            <person name="Horn M."/>
            <person name="Schaap P."/>
            <person name="Caler L."/>
            <person name="Loftus B."/>
        </authorList>
    </citation>
    <scope>NUCLEOTIDE SEQUENCE [LARGE SCALE GENOMIC DNA]</scope>
    <source>
        <strain evidence="2 3">Neff</strain>
    </source>
</reference>
<protein>
    <submittedName>
        <fullName evidence="2">Hydrolase, NUDIX domain containing protein</fullName>
    </submittedName>
</protein>
<dbReference type="PROSITE" id="PS51462">
    <property type="entry name" value="NUDIX"/>
    <property type="match status" value="1"/>
</dbReference>
<keyword evidence="3" id="KW-1185">Reference proteome</keyword>
<name>L8H877_ACACF</name>
<dbReference type="InterPro" id="IPR015797">
    <property type="entry name" value="NUDIX_hydrolase-like_dom_sf"/>
</dbReference>
<keyword evidence="2" id="KW-0378">Hydrolase</keyword>
<dbReference type="STRING" id="1257118.L8H877"/>
<dbReference type="Gene3D" id="3.90.79.10">
    <property type="entry name" value="Nucleoside Triphosphate Pyrophosphohydrolase"/>
    <property type="match status" value="1"/>
</dbReference>
<feature type="domain" description="Nudix hydrolase" evidence="1">
    <location>
        <begin position="34"/>
        <end position="182"/>
    </location>
</feature>
<dbReference type="OMA" id="HIVIHAW"/>
<dbReference type="GO" id="GO:0009240">
    <property type="term" value="P:isopentenyl diphosphate biosynthetic process"/>
    <property type="evidence" value="ECO:0007669"/>
    <property type="project" value="TreeGrafter"/>
</dbReference>
<dbReference type="RefSeq" id="XP_004344054.1">
    <property type="nucleotide sequence ID" value="XM_004344004.1"/>
</dbReference>
<gene>
    <name evidence="2" type="ORF">ACA1_053950</name>
</gene>
<dbReference type="AlphaFoldDB" id="L8H877"/>
<dbReference type="OrthoDB" id="510307at2759"/>
<sequence length="192" mass="21744">MCADKHEELLEVWTQDGRPTGEIKTRKVIHEQGLWHKIVHVWCVDPATRRVLLQRRSADKCTNPDKWDISCAGHIEAGETSLQGALKELHEELGITAQPEKLQFLFTAPASGVYMNGTYFDNELQDIYLYETDVSVSSLVLQPEEVTDAKWVGWDEFEAQLDSGDESLVAVEKGEYGPLFALLRERYPLVPA</sequence>
<dbReference type="GO" id="GO:0016787">
    <property type="term" value="F:hydrolase activity"/>
    <property type="evidence" value="ECO:0007669"/>
    <property type="project" value="UniProtKB-KW"/>
</dbReference>
<dbReference type="InterPro" id="IPR000086">
    <property type="entry name" value="NUDIX_hydrolase_dom"/>
</dbReference>
<accession>L8H877</accession>
<dbReference type="PANTHER" id="PTHR10885">
    <property type="entry name" value="ISOPENTENYL-DIPHOSPHATE DELTA-ISOMERASE"/>
    <property type="match status" value="1"/>
</dbReference>
<evidence type="ECO:0000259" key="1">
    <source>
        <dbReference type="PROSITE" id="PS51462"/>
    </source>
</evidence>
<evidence type="ECO:0000313" key="3">
    <source>
        <dbReference type="Proteomes" id="UP000011083"/>
    </source>
</evidence>
<dbReference type="GO" id="GO:0004452">
    <property type="term" value="F:isopentenyl-diphosphate delta-isomerase activity"/>
    <property type="evidence" value="ECO:0007669"/>
    <property type="project" value="TreeGrafter"/>
</dbReference>
<organism evidence="2 3">
    <name type="scientific">Acanthamoeba castellanii (strain ATCC 30010 / Neff)</name>
    <dbReference type="NCBI Taxonomy" id="1257118"/>
    <lineage>
        <taxon>Eukaryota</taxon>
        <taxon>Amoebozoa</taxon>
        <taxon>Discosea</taxon>
        <taxon>Longamoebia</taxon>
        <taxon>Centramoebida</taxon>
        <taxon>Acanthamoebidae</taxon>
        <taxon>Acanthamoeba</taxon>
    </lineage>
</organism>
<proteinExistence type="predicted"/>
<dbReference type="CDD" id="cd04692">
    <property type="entry name" value="NUDIX_Hydrolase"/>
    <property type="match status" value="1"/>
</dbReference>
<dbReference type="SUPFAM" id="SSF55811">
    <property type="entry name" value="Nudix"/>
    <property type="match status" value="1"/>
</dbReference>
<dbReference type="Pfam" id="PF00293">
    <property type="entry name" value="NUDIX"/>
    <property type="match status" value="1"/>
</dbReference>
<dbReference type="KEGG" id="acan:ACA1_053950"/>
<dbReference type="Proteomes" id="UP000011083">
    <property type="component" value="Unassembled WGS sequence"/>
</dbReference>
<dbReference type="GO" id="GO:0005737">
    <property type="term" value="C:cytoplasm"/>
    <property type="evidence" value="ECO:0007669"/>
    <property type="project" value="TreeGrafter"/>
</dbReference>
<evidence type="ECO:0000313" key="2">
    <source>
        <dbReference type="EMBL" id="ELR20651.1"/>
    </source>
</evidence>
<dbReference type="VEuPathDB" id="AmoebaDB:ACA1_053950"/>
<dbReference type="GeneID" id="14921519"/>
<dbReference type="PANTHER" id="PTHR10885:SF20">
    <property type="entry name" value="NUDIX HYDROLASE DOMAIN-CONTAINING PROTEIN"/>
    <property type="match status" value="1"/>
</dbReference>